<feature type="region of interest" description="Disordered" evidence="1">
    <location>
        <begin position="83"/>
        <end position="107"/>
    </location>
</feature>
<accession>A0A6I6NFG5</accession>
<gene>
    <name evidence="2" type="ORF">GQF42_42930</name>
</gene>
<dbReference type="Proteomes" id="UP000436138">
    <property type="component" value="Chromosome"/>
</dbReference>
<keyword evidence="3" id="KW-1185">Reference proteome</keyword>
<evidence type="ECO:0000256" key="1">
    <source>
        <dbReference type="SAM" id="MobiDB-lite"/>
    </source>
</evidence>
<feature type="compositionally biased region" description="Low complexity" evidence="1">
    <location>
        <begin position="94"/>
        <end position="107"/>
    </location>
</feature>
<dbReference type="RefSeq" id="WP_158929122.1">
    <property type="nucleotide sequence ID" value="NZ_CP047020.1"/>
</dbReference>
<dbReference type="AlphaFoldDB" id="A0A6I6NFG5"/>
<proteinExistence type="predicted"/>
<reference evidence="2 3" key="1">
    <citation type="submission" date="2019-12" db="EMBL/GenBank/DDBJ databases">
        <title>Streptomyces sp. strain T44 isolated from rhizosphere soil of Broussonetia papyrifera.</title>
        <authorList>
            <person name="Mo P."/>
        </authorList>
    </citation>
    <scope>NUCLEOTIDE SEQUENCE [LARGE SCALE GENOMIC DNA]</scope>
    <source>
        <strain evidence="2 3">T44</strain>
    </source>
</reference>
<organism evidence="2 3">
    <name type="scientific">Streptomyces broussonetiae</name>
    <dbReference type="NCBI Taxonomy" id="2686304"/>
    <lineage>
        <taxon>Bacteria</taxon>
        <taxon>Bacillati</taxon>
        <taxon>Actinomycetota</taxon>
        <taxon>Actinomycetes</taxon>
        <taxon>Kitasatosporales</taxon>
        <taxon>Streptomycetaceae</taxon>
        <taxon>Streptomyces</taxon>
    </lineage>
</organism>
<protein>
    <submittedName>
        <fullName evidence="2">Uncharacterized protein</fullName>
    </submittedName>
</protein>
<dbReference type="KEGG" id="sbro:GQF42_42930"/>
<dbReference type="EMBL" id="CP047020">
    <property type="protein sequence ID" value="QHA09081.1"/>
    <property type="molecule type" value="Genomic_DNA"/>
</dbReference>
<evidence type="ECO:0000313" key="2">
    <source>
        <dbReference type="EMBL" id="QHA09081.1"/>
    </source>
</evidence>
<evidence type="ECO:0000313" key="3">
    <source>
        <dbReference type="Proteomes" id="UP000436138"/>
    </source>
</evidence>
<name>A0A6I6NFG5_9ACTN</name>
<sequence>MAETSWTTTGVFTGQGGVRTDEAGIVTGDLTVHTTWDGKQAVVKVQYSGTSQWFTLTGSPLSCPSRQGSRDLHQAVVEAVRAGGGTTVPQHDQLLGTTLGTGLENQH</sequence>